<comment type="subcellular location">
    <subcellularLocation>
        <location evidence="1">Cell membrane</location>
        <topology evidence="1">Multi-pass membrane protein</topology>
    </subcellularLocation>
</comment>
<dbReference type="GO" id="GO:0005886">
    <property type="term" value="C:plasma membrane"/>
    <property type="evidence" value="ECO:0007669"/>
    <property type="project" value="UniProtKB-SubCell"/>
</dbReference>
<evidence type="ECO:0000256" key="7">
    <source>
        <dbReference type="ARBA" id="ARBA00023053"/>
    </source>
</evidence>
<dbReference type="InterPro" id="IPR001734">
    <property type="entry name" value="Na/solute_symporter"/>
</dbReference>
<evidence type="ECO:0000256" key="12">
    <source>
        <dbReference type="SAM" id="Phobius"/>
    </source>
</evidence>
<feature type="non-terminal residue" evidence="13">
    <location>
        <position position="1"/>
    </location>
</feature>
<evidence type="ECO:0000313" key="14">
    <source>
        <dbReference type="Proteomes" id="UP000499080"/>
    </source>
</evidence>
<dbReference type="OrthoDB" id="6435028at2759"/>
<evidence type="ECO:0000256" key="1">
    <source>
        <dbReference type="ARBA" id="ARBA00004651"/>
    </source>
</evidence>
<feature type="transmembrane region" description="Helical" evidence="12">
    <location>
        <begin position="12"/>
        <end position="39"/>
    </location>
</feature>
<evidence type="ECO:0000256" key="11">
    <source>
        <dbReference type="RuleBase" id="RU362091"/>
    </source>
</evidence>
<evidence type="ECO:0000256" key="3">
    <source>
        <dbReference type="ARBA" id="ARBA00022448"/>
    </source>
</evidence>
<keyword evidence="6 12" id="KW-1133">Transmembrane helix</keyword>
<name>A0A4Y2W1Q0_ARAVE</name>
<evidence type="ECO:0000256" key="6">
    <source>
        <dbReference type="ARBA" id="ARBA00022989"/>
    </source>
</evidence>
<accession>A0A4Y2W1Q0</accession>
<dbReference type="AlphaFoldDB" id="A0A4Y2W1Q0"/>
<evidence type="ECO:0000256" key="2">
    <source>
        <dbReference type="ARBA" id="ARBA00006434"/>
    </source>
</evidence>
<protein>
    <submittedName>
        <fullName evidence="13">Uncharacterized protein</fullName>
    </submittedName>
</protein>
<dbReference type="GO" id="GO:0015293">
    <property type="term" value="F:symporter activity"/>
    <property type="evidence" value="ECO:0007669"/>
    <property type="project" value="TreeGrafter"/>
</dbReference>
<evidence type="ECO:0000313" key="13">
    <source>
        <dbReference type="EMBL" id="GBO30434.1"/>
    </source>
</evidence>
<reference evidence="13 14" key="1">
    <citation type="journal article" date="2019" name="Sci. Rep.">
        <title>Orb-weaving spider Araneus ventricosus genome elucidates the spidroin gene catalogue.</title>
        <authorList>
            <person name="Kono N."/>
            <person name="Nakamura H."/>
            <person name="Ohtoshi R."/>
            <person name="Moran D.A.P."/>
            <person name="Shinohara A."/>
            <person name="Yoshida Y."/>
            <person name="Fujiwara M."/>
            <person name="Mori M."/>
            <person name="Tomita M."/>
            <person name="Arakawa K."/>
        </authorList>
    </citation>
    <scope>NUCLEOTIDE SEQUENCE [LARGE SCALE GENOMIC DNA]</scope>
</reference>
<dbReference type="Gene3D" id="1.20.1730.10">
    <property type="entry name" value="Sodium/glucose cotransporter"/>
    <property type="match status" value="1"/>
</dbReference>
<comment type="caution">
    <text evidence="13">The sequence shown here is derived from an EMBL/GenBank/DDBJ whole genome shotgun (WGS) entry which is preliminary data.</text>
</comment>
<keyword evidence="7" id="KW-0915">Sodium</keyword>
<proteinExistence type="inferred from homology"/>
<keyword evidence="5 12" id="KW-0812">Transmembrane</keyword>
<keyword evidence="8" id="KW-0406">Ion transport</keyword>
<dbReference type="PANTHER" id="PTHR42985">
    <property type="entry name" value="SODIUM-COUPLED MONOCARBOXYLATE TRANSPORTER"/>
    <property type="match status" value="1"/>
</dbReference>
<keyword evidence="9 12" id="KW-0472">Membrane</keyword>
<keyword evidence="3" id="KW-0813">Transport</keyword>
<dbReference type="GO" id="GO:0006814">
    <property type="term" value="P:sodium ion transport"/>
    <property type="evidence" value="ECO:0007669"/>
    <property type="project" value="UniProtKB-KW"/>
</dbReference>
<gene>
    <name evidence="13" type="ORF">AVEN_90868_1</name>
</gene>
<sequence length="99" mass="11080">GGMKAVLWTDVFQAVLMFVCLFAVIVQGCLLLGGLENVFEIAYAGGRLFFPKFSFDLGAHYTMINIFAQGMIITMSAYVGGQYQVQRLMTLRNLKRARM</sequence>
<dbReference type="InterPro" id="IPR038377">
    <property type="entry name" value="Na/Glc_symporter_sf"/>
</dbReference>
<feature type="transmembrane region" description="Helical" evidence="12">
    <location>
        <begin position="59"/>
        <end position="79"/>
    </location>
</feature>
<dbReference type="Pfam" id="PF00474">
    <property type="entry name" value="SSF"/>
    <property type="match status" value="1"/>
</dbReference>
<keyword evidence="10" id="KW-0739">Sodium transport</keyword>
<keyword evidence="4" id="KW-1003">Cell membrane</keyword>
<dbReference type="Proteomes" id="UP000499080">
    <property type="component" value="Unassembled WGS sequence"/>
</dbReference>
<evidence type="ECO:0000256" key="5">
    <source>
        <dbReference type="ARBA" id="ARBA00022692"/>
    </source>
</evidence>
<keyword evidence="14" id="KW-1185">Reference proteome</keyword>
<organism evidence="13 14">
    <name type="scientific">Araneus ventricosus</name>
    <name type="common">Orbweaver spider</name>
    <name type="synonym">Epeira ventricosa</name>
    <dbReference type="NCBI Taxonomy" id="182803"/>
    <lineage>
        <taxon>Eukaryota</taxon>
        <taxon>Metazoa</taxon>
        <taxon>Ecdysozoa</taxon>
        <taxon>Arthropoda</taxon>
        <taxon>Chelicerata</taxon>
        <taxon>Arachnida</taxon>
        <taxon>Araneae</taxon>
        <taxon>Araneomorphae</taxon>
        <taxon>Entelegynae</taxon>
        <taxon>Araneoidea</taxon>
        <taxon>Araneidae</taxon>
        <taxon>Araneus</taxon>
    </lineage>
</organism>
<comment type="similarity">
    <text evidence="2 11">Belongs to the sodium:solute symporter (SSF) (TC 2.A.21) family.</text>
</comment>
<dbReference type="PROSITE" id="PS50283">
    <property type="entry name" value="NA_SOLUT_SYMP_3"/>
    <property type="match status" value="1"/>
</dbReference>
<evidence type="ECO:0000256" key="9">
    <source>
        <dbReference type="ARBA" id="ARBA00023136"/>
    </source>
</evidence>
<evidence type="ECO:0000256" key="4">
    <source>
        <dbReference type="ARBA" id="ARBA00022475"/>
    </source>
</evidence>
<dbReference type="InterPro" id="IPR051163">
    <property type="entry name" value="Sodium:Solute_Symporter_SSF"/>
</dbReference>
<dbReference type="PANTHER" id="PTHR42985:SF40">
    <property type="entry name" value="LD47995P-RELATED"/>
    <property type="match status" value="1"/>
</dbReference>
<evidence type="ECO:0000256" key="8">
    <source>
        <dbReference type="ARBA" id="ARBA00023065"/>
    </source>
</evidence>
<evidence type="ECO:0000256" key="10">
    <source>
        <dbReference type="ARBA" id="ARBA00023201"/>
    </source>
</evidence>
<dbReference type="EMBL" id="BGPR01053600">
    <property type="protein sequence ID" value="GBO30434.1"/>
    <property type="molecule type" value="Genomic_DNA"/>
</dbReference>